<dbReference type="PANTHER" id="PTHR37490:SF3">
    <property type="entry name" value="DUF3431 DOMAIN CONTAINING PROTEIN"/>
    <property type="match status" value="1"/>
</dbReference>
<dbReference type="Pfam" id="PF11913">
    <property type="entry name" value="DUF3431"/>
    <property type="match status" value="1"/>
</dbReference>
<dbReference type="Proteomes" id="UP000664169">
    <property type="component" value="Unassembled WGS sequence"/>
</dbReference>
<organism evidence="2 3">
    <name type="scientific">Gomphillus americanus</name>
    <dbReference type="NCBI Taxonomy" id="1940652"/>
    <lineage>
        <taxon>Eukaryota</taxon>
        <taxon>Fungi</taxon>
        <taxon>Dikarya</taxon>
        <taxon>Ascomycota</taxon>
        <taxon>Pezizomycotina</taxon>
        <taxon>Lecanoromycetes</taxon>
        <taxon>OSLEUM clade</taxon>
        <taxon>Ostropomycetidae</taxon>
        <taxon>Ostropales</taxon>
        <taxon>Graphidaceae</taxon>
        <taxon>Gomphilloideae</taxon>
        <taxon>Gomphillus</taxon>
    </lineage>
</organism>
<reference evidence="2" key="1">
    <citation type="submission" date="2021-03" db="EMBL/GenBank/DDBJ databases">
        <authorList>
            <person name="Tagirdzhanova G."/>
        </authorList>
    </citation>
    <scope>NUCLEOTIDE SEQUENCE</scope>
</reference>
<comment type="caution">
    <text evidence="2">The sequence shown here is derived from an EMBL/GenBank/DDBJ whole genome shotgun (WGS) entry which is preliminary data.</text>
</comment>
<evidence type="ECO:0000256" key="1">
    <source>
        <dbReference type="SAM" id="Phobius"/>
    </source>
</evidence>
<keyword evidence="3" id="KW-1185">Reference proteome</keyword>
<dbReference type="AlphaFoldDB" id="A0A8H3HZ06"/>
<sequence>MLLRSGRIVIVTASILSLVWILHLLEIIPSRSSWEKIRTQFGPSPRPESKDPSEIKEDDLLTVQKPVDVVIAKTKGQDTSWLPQNFPEWGHKIYSVDDDSTPLKVPSNKGHESMVYLTYIIDNYDQLPEFIFFIHAGRFQWHNDDLDFDQYAILKKIRLDYVREQGYASLRCVWHIGCPHEIQPAKDVNLTDKPTSQAFLPAFKEIFPMKEIPELVSVTCCAQFVVTRERIHTHPKEDYIGYRDWVLTTSLDDGVSGRVFEYLWHSKQAFEQFLSMY</sequence>
<dbReference type="PANTHER" id="PTHR37490">
    <property type="entry name" value="EXPRESSED PROTEIN"/>
    <property type="match status" value="1"/>
</dbReference>
<keyword evidence="1" id="KW-1133">Transmembrane helix</keyword>
<protein>
    <submittedName>
        <fullName evidence="2">Uncharacterized protein</fullName>
    </submittedName>
</protein>
<gene>
    <name evidence="2" type="ORF">GOMPHAMPRED_006140</name>
</gene>
<keyword evidence="1" id="KW-0472">Membrane</keyword>
<feature type="transmembrane region" description="Helical" evidence="1">
    <location>
        <begin position="6"/>
        <end position="28"/>
    </location>
</feature>
<evidence type="ECO:0000313" key="3">
    <source>
        <dbReference type="Proteomes" id="UP000664169"/>
    </source>
</evidence>
<dbReference type="EMBL" id="CAJPDQ010000004">
    <property type="protein sequence ID" value="CAF9908362.1"/>
    <property type="molecule type" value="Genomic_DNA"/>
</dbReference>
<keyword evidence="1" id="KW-0812">Transmembrane</keyword>
<dbReference type="InterPro" id="IPR021838">
    <property type="entry name" value="DUF3431"/>
</dbReference>
<evidence type="ECO:0000313" key="2">
    <source>
        <dbReference type="EMBL" id="CAF9908362.1"/>
    </source>
</evidence>
<accession>A0A8H3HZ06</accession>
<name>A0A8H3HZ06_9LECA</name>
<proteinExistence type="predicted"/>
<dbReference type="OrthoDB" id="426718at2759"/>